<gene>
    <name evidence="1" type="ORF">E2C01_081475</name>
</gene>
<organism evidence="1 2">
    <name type="scientific">Portunus trituberculatus</name>
    <name type="common">Swimming crab</name>
    <name type="synonym">Neptunus trituberculatus</name>
    <dbReference type="NCBI Taxonomy" id="210409"/>
    <lineage>
        <taxon>Eukaryota</taxon>
        <taxon>Metazoa</taxon>
        <taxon>Ecdysozoa</taxon>
        <taxon>Arthropoda</taxon>
        <taxon>Crustacea</taxon>
        <taxon>Multicrustacea</taxon>
        <taxon>Malacostraca</taxon>
        <taxon>Eumalacostraca</taxon>
        <taxon>Eucarida</taxon>
        <taxon>Decapoda</taxon>
        <taxon>Pleocyemata</taxon>
        <taxon>Brachyura</taxon>
        <taxon>Eubrachyura</taxon>
        <taxon>Portunoidea</taxon>
        <taxon>Portunidae</taxon>
        <taxon>Portuninae</taxon>
        <taxon>Portunus</taxon>
    </lineage>
</organism>
<comment type="caution">
    <text evidence="1">The sequence shown here is derived from an EMBL/GenBank/DDBJ whole genome shotgun (WGS) entry which is preliminary data.</text>
</comment>
<keyword evidence="2" id="KW-1185">Reference proteome</keyword>
<evidence type="ECO:0000313" key="2">
    <source>
        <dbReference type="Proteomes" id="UP000324222"/>
    </source>
</evidence>
<sequence length="68" mass="7595">MHAIHPHSVVKYLPTPRFSVRKLCNTNTQVPPVCCASGRVAAVLRVFLPFSPHFTPRITSGKVSRRNL</sequence>
<reference evidence="1 2" key="1">
    <citation type="submission" date="2019-05" db="EMBL/GenBank/DDBJ databases">
        <title>Another draft genome of Portunus trituberculatus and its Hox gene families provides insights of decapod evolution.</title>
        <authorList>
            <person name="Jeong J.-H."/>
            <person name="Song I."/>
            <person name="Kim S."/>
            <person name="Choi T."/>
            <person name="Kim D."/>
            <person name="Ryu S."/>
            <person name="Kim W."/>
        </authorList>
    </citation>
    <scope>NUCLEOTIDE SEQUENCE [LARGE SCALE GENOMIC DNA]</scope>
    <source>
        <tissue evidence="1">Muscle</tissue>
    </source>
</reference>
<accession>A0A5B7IPW6</accession>
<proteinExistence type="predicted"/>
<name>A0A5B7IPW6_PORTR</name>
<evidence type="ECO:0000313" key="1">
    <source>
        <dbReference type="EMBL" id="MPC86640.1"/>
    </source>
</evidence>
<protein>
    <submittedName>
        <fullName evidence="1">Uncharacterized protein</fullName>
    </submittedName>
</protein>
<dbReference type="AlphaFoldDB" id="A0A5B7IPW6"/>
<dbReference type="EMBL" id="VSRR010072065">
    <property type="protein sequence ID" value="MPC86640.1"/>
    <property type="molecule type" value="Genomic_DNA"/>
</dbReference>
<dbReference type="Proteomes" id="UP000324222">
    <property type="component" value="Unassembled WGS sequence"/>
</dbReference>